<dbReference type="PANTHER" id="PTHR19959:SF119">
    <property type="entry name" value="FUNGAL LIPASE-LIKE DOMAIN-CONTAINING PROTEIN"/>
    <property type="match status" value="1"/>
</dbReference>
<dbReference type="InterPro" id="IPR027417">
    <property type="entry name" value="P-loop_NTPase"/>
</dbReference>
<dbReference type="AlphaFoldDB" id="A0A1U9ZZ36"/>
<dbReference type="InterPro" id="IPR018114">
    <property type="entry name" value="TRYPSIN_HIS"/>
</dbReference>
<keyword evidence="3" id="KW-1185">Reference proteome</keyword>
<dbReference type="InterPro" id="IPR043504">
    <property type="entry name" value="Peptidase_S1_PA_chymotrypsin"/>
</dbReference>
<dbReference type="SMART" id="SM00028">
    <property type="entry name" value="TPR"/>
    <property type="match status" value="3"/>
</dbReference>
<protein>
    <recommendedName>
        <fullName evidence="4">Tetratricopeptide repeat protein</fullName>
    </recommendedName>
</protein>
<dbReference type="PROSITE" id="PS00134">
    <property type="entry name" value="TRYPSIN_HIS"/>
    <property type="match status" value="1"/>
</dbReference>
<dbReference type="InterPro" id="IPR009003">
    <property type="entry name" value="Peptidase_S1_PA"/>
</dbReference>
<dbReference type="GO" id="GO:0004252">
    <property type="term" value="F:serine-type endopeptidase activity"/>
    <property type="evidence" value="ECO:0007669"/>
    <property type="project" value="InterPro"/>
</dbReference>
<dbReference type="Proteomes" id="UP000190797">
    <property type="component" value="Chromosome"/>
</dbReference>
<evidence type="ECO:0008006" key="4">
    <source>
        <dbReference type="Google" id="ProtNLM"/>
    </source>
</evidence>
<dbReference type="Gene3D" id="1.25.40.10">
    <property type="entry name" value="Tetratricopeptide repeat domain"/>
    <property type="match status" value="2"/>
</dbReference>
<dbReference type="Gene3D" id="2.40.10.10">
    <property type="entry name" value="Trypsin-like serine proteases"/>
    <property type="match status" value="1"/>
</dbReference>
<dbReference type="PANTHER" id="PTHR19959">
    <property type="entry name" value="KINESIN LIGHT CHAIN"/>
    <property type="match status" value="1"/>
</dbReference>
<dbReference type="RefSeq" id="WP_080039398.1">
    <property type="nucleotide sequence ID" value="NZ_CP017717.1"/>
</dbReference>
<organism evidence="2 3">
    <name type="scientific">[Actinomadura] parvosata subsp. kistnae</name>
    <dbReference type="NCBI Taxonomy" id="1909395"/>
    <lineage>
        <taxon>Bacteria</taxon>
        <taxon>Bacillati</taxon>
        <taxon>Actinomycetota</taxon>
        <taxon>Actinomycetes</taxon>
        <taxon>Streptosporangiales</taxon>
        <taxon>Streptosporangiaceae</taxon>
        <taxon>Nonomuraea</taxon>
    </lineage>
</organism>
<dbReference type="InterPro" id="IPR011990">
    <property type="entry name" value="TPR-like_helical_dom_sf"/>
</dbReference>
<proteinExistence type="predicted"/>
<dbReference type="SUPFAM" id="SSF52540">
    <property type="entry name" value="P-loop containing nucleoside triphosphate hydrolases"/>
    <property type="match status" value="1"/>
</dbReference>
<dbReference type="KEGG" id="noa:BKM31_18705"/>
<dbReference type="SUPFAM" id="SSF50494">
    <property type="entry name" value="Trypsin-like serine proteases"/>
    <property type="match status" value="1"/>
</dbReference>
<feature type="repeat" description="TPR" evidence="1">
    <location>
        <begin position="931"/>
        <end position="964"/>
    </location>
</feature>
<keyword evidence="1" id="KW-0802">TPR repeat</keyword>
<dbReference type="STRING" id="1909395.BKM31_18705"/>
<dbReference type="Gene3D" id="3.40.50.300">
    <property type="entry name" value="P-loop containing nucleotide triphosphate hydrolases"/>
    <property type="match status" value="1"/>
</dbReference>
<gene>
    <name evidence="2" type="ORF">BKM31_18705</name>
</gene>
<reference evidence="3" key="1">
    <citation type="journal article" date="2017" name="Med. Chem. Commun.">
        <title>Nonomuraea sp. ATCC 55076 harbours the largest actinomycete chromosome to date and the kistamicin biosynthetic gene cluster.</title>
        <authorList>
            <person name="Nazari B."/>
            <person name="Forneris C.C."/>
            <person name="Gibson M.I."/>
            <person name="Moon K."/>
            <person name="Schramma K.R."/>
            <person name="Seyedsayamdost M.R."/>
        </authorList>
    </citation>
    <scope>NUCLEOTIDE SEQUENCE [LARGE SCALE GENOMIC DNA]</scope>
    <source>
        <strain evidence="3">ATCC 55076</strain>
    </source>
</reference>
<dbReference type="PROSITE" id="PS50005">
    <property type="entry name" value="TPR"/>
    <property type="match status" value="1"/>
</dbReference>
<dbReference type="SUPFAM" id="SSF48452">
    <property type="entry name" value="TPR-like"/>
    <property type="match status" value="2"/>
</dbReference>
<dbReference type="GO" id="GO:0006508">
    <property type="term" value="P:proteolysis"/>
    <property type="evidence" value="ECO:0007669"/>
    <property type="project" value="InterPro"/>
</dbReference>
<sequence length="1140" mass="125427">MTSPEIRRIAFLRTGGKQSSGYLIAPRLVLTAAHCVGGAGEVVQVRALRPGREGGLRASRSVEFRVIALSTGAGAHETDGFALLSTDRDDPFGLRALEPVRWGRLAGTDSLRAEAFGFPELADEQRGNLEHAVGKVIPCSGAVAGPEQPGWRLAFQVESGTPAVGVEAGALWRGASGAALLGEGHLLGVLTEWHPIVSGRLRALPVELLRDQKTFLQRMAEYGVAPVVFEPMWAGWQVLEPAYTPLPESWSAADLLLARHQVVEFAGREAELHRLMEWCLAPGRSKVSVMLMTGDGAVGKTRLARELCKRVAARGWLCGMLCPLAEDLSSLIEVDEDRLIVVDDADVQVGQLDVLLRRRSGHGRLRLLAIARHADQWWTTFHRRYDELIEERPLDVAPMDTATREAVYAHAHAAFLHKQREAGAAPEAADFGRVTSPEAPADLADPDFSSCLFILILALIDIRQTLEPAWSGASGPGGAGTRRQALYEQALDLEREDWIKHAELAGLTADPVLLDRVVAVASLAFAGGDTDGHMESEAARCLRMVPDLADATELTRRRYVRLFQERIHGQGALRPLRPIRLAEHLAEQVIRDFPETVAELLDLPRDAHGSPEDAARQALSTLQLLNAVVFGNGVARSCDEVLHDALHEALRLHAPKLVALVGKVLEDRDNSTGRSLATALEGAFAWLPDGRIAAQAADELEEACPDALLSMARVLHTRAVDYYSQEPHTAQARSKLGTAHRRLARVLADAGFRRSAHHHAWQAVKHHSALVRTDGSYEHLLDKAHALSSLSVRAYDIGHFSESLDAAREAVQIYEELLRSHPDRRHHVHLSFALCNLSQSLAHLGRWREALQNATDALDLVTADLPTESTGPPVPAAEIAEAEAFARRSLARRQPQGGQIAEAIASAAHACRLYGQLRETQNGRTWDGDFAQALVVLGRRYTDNREWDKSIETLSQALSIYRELEHEYQEAERTRHADALRDLAEAHLGKAREHGPDESSSLDAALHRAQEALAQHDLMAQEDKYARRESRARTMRVLAEAELCRGRAEQARDHARDALAILQYVPDRAWRGRVNEARLRCVYGDALAELGDAVTAAGEYQLARDLYQVLDAEEPDRVDLELRRVGLRSRSTAERDSGRF</sequence>
<dbReference type="EMBL" id="CP017717">
    <property type="protein sequence ID" value="AQZ63218.1"/>
    <property type="molecule type" value="Genomic_DNA"/>
</dbReference>
<evidence type="ECO:0000313" key="3">
    <source>
        <dbReference type="Proteomes" id="UP000190797"/>
    </source>
</evidence>
<dbReference type="InterPro" id="IPR019734">
    <property type="entry name" value="TPR_rpt"/>
</dbReference>
<evidence type="ECO:0000313" key="2">
    <source>
        <dbReference type="EMBL" id="AQZ63218.1"/>
    </source>
</evidence>
<accession>A0A1U9ZZ36</accession>
<dbReference type="OrthoDB" id="3218567at2"/>
<name>A0A1U9ZZ36_9ACTN</name>
<evidence type="ECO:0000256" key="1">
    <source>
        <dbReference type="PROSITE-ProRule" id="PRU00339"/>
    </source>
</evidence>